<dbReference type="SMART" id="SM00312">
    <property type="entry name" value="PX"/>
    <property type="match status" value="1"/>
</dbReference>
<name>A0A8C4DF64_DICLA</name>
<dbReference type="GO" id="GO:0031901">
    <property type="term" value="C:early endosome membrane"/>
    <property type="evidence" value="ECO:0007669"/>
    <property type="project" value="UniProtKB-SubCell"/>
</dbReference>
<dbReference type="GO" id="GO:0006622">
    <property type="term" value="P:protein targeting to lysosome"/>
    <property type="evidence" value="ECO:0007669"/>
    <property type="project" value="TreeGrafter"/>
</dbReference>
<dbReference type="GeneTree" id="ENSGT00390000005651"/>
<dbReference type="Pfam" id="PF00787">
    <property type="entry name" value="PX"/>
    <property type="match status" value="1"/>
</dbReference>
<dbReference type="GO" id="GO:0008333">
    <property type="term" value="P:endosome to lysosome transport"/>
    <property type="evidence" value="ECO:0007669"/>
    <property type="project" value="TreeGrafter"/>
</dbReference>
<dbReference type="GeneID" id="127361440"/>
<organism evidence="19 20">
    <name type="scientific">Dicentrarchus labrax</name>
    <name type="common">European seabass</name>
    <name type="synonym">Morone labrax</name>
    <dbReference type="NCBI Taxonomy" id="13489"/>
    <lineage>
        <taxon>Eukaryota</taxon>
        <taxon>Metazoa</taxon>
        <taxon>Chordata</taxon>
        <taxon>Craniata</taxon>
        <taxon>Vertebrata</taxon>
        <taxon>Euteleostomi</taxon>
        <taxon>Actinopterygii</taxon>
        <taxon>Neopterygii</taxon>
        <taxon>Teleostei</taxon>
        <taxon>Neoteleostei</taxon>
        <taxon>Acanthomorphata</taxon>
        <taxon>Eupercaria</taxon>
        <taxon>Moronidae</taxon>
        <taxon>Dicentrarchus</taxon>
    </lineage>
</organism>
<evidence type="ECO:0000256" key="17">
    <source>
        <dbReference type="SAM" id="MobiDB-lite"/>
    </source>
</evidence>
<evidence type="ECO:0000256" key="13">
    <source>
        <dbReference type="ARBA" id="ARBA00023228"/>
    </source>
</evidence>
<keyword evidence="5" id="KW-0813">Transport</keyword>
<evidence type="ECO:0000256" key="14">
    <source>
        <dbReference type="ARBA" id="ARBA00063452"/>
    </source>
</evidence>
<evidence type="ECO:0000313" key="20">
    <source>
        <dbReference type="Proteomes" id="UP000694389"/>
    </source>
</evidence>
<feature type="region of interest" description="Disordered" evidence="17">
    <location>
        <begin position="313"/>
        <end position="335"/>
    </location>
</feature>
<sequence>MCLGLLMIQQDCQQNIPHTAQLTRSGPPQMAVPFVPVPVPVNWTGAYRSWTKRGSPIHTASSINSEPSYPGSISSVRGVGPWGAAAGALTPDDSWCRPRGDLLDGSSTLLEGDGWTERPITPTLLGFEILDERAKFTVYKILVTGCQGDSWVIFRRYTDFSRLSDKLKELFPSFSLALPSKRWFKDNYDEAFLEERQIGLQTFLQNLTLHKDIISSEAVKHFLCLVDPPGPFDSLEESRAFCETLEETNHRLQRELLENQRDVDMLKKTLEEKENHTRLLVKKVKSRPLSTESFEDICQLTALITTDTYTHTEGETDVNTSDQKHTDGNEEADDDRAYLNQTMEQQGDKVMMMKGHEAY</sequence>
<dbReference type="AlphaFoldDB" id="A0A8C4DF64"/>
<evidence type="ECO:0000256" key="11">
    <source>
        <dbReference type="ARBA" id="ARBA00023121"/>
    </source>
</evidence>
<keyword evidence="10 16" id="KW-0175">Coiled coil</keyword>
<dbReference type="Gene3D" id="3.30.1520.10">
    <property type="entry name" value="Phox-like domain"/>
    <property type="match status" value="1"/>
</dbReference>
<comment type="subcellular location">
    <subcellularLocation>
        <location evidence="4">Cytoplasm</location>
    </subcellularLocation>
    <subcellularLocation>
        <location evidence="1">Early endosome membrane</location>
    </subcellularLocation>
    <subcellularLocation>
        <location evidence="3">Late endosome membrane</location>
        <topology evidence="3">Peripheral membrane protein</topology>
        <orientation evidence="3">Cytoplasmic side</orientation>
    </subcellularLocation>
    <subcellularLocation>
        <location evidence="2">Lysosome</location>
    </subcellularLocation>
</comment>
<evidence type="ECO:0000256" key="15">
    <source>
        <dbReference type="ARBA" id="ARBA00071931"/>
    </source>
</evidence>
<evidence type="ECO:0000256" key="6">
    <source>
        <dbReference type="ARBA" id="ARBA00022490"/>
    </source>
</evidence>
<proteinExistence type="predicted"/>
<feature type="domain" description="PX" evidence="18">
    <location>
        <begin position="117"/>
        <end position="230"/>
    </location>
</feature>
<evidence type="ECO:0000313" key="19">
    <source>
        <dbReference type="Ensembl" id="ENSDLAP00005001861.2"/>
    </source>
</evidence>
<dbReference type="PROSITE" id="PS50195">
    <property type="entry name" value="PX"/>
    <property type="match status" value="1"/>
</dbReference>
<dbReference type="InterPro" id="IPR051837">
    <property type="entry name" value="SortingNexin/PXDomain-PKLike"/>
</dbReference>
<reference evidence="19" key="1">
    <citation type="submission" date="2025-08" db="UniProtKB">
        <authorList>
            <consortium name="Ensembl"/>
        </authorList>
    </citation>
    <scope>IDENTIFICATION</scope>
</reference>
<dbReference type="PANTHER" id="PTHR22999:SF23">
    <property type="entry name" value="SORTING NEXIN-16"/>
    <property type="match status" value="1"/>
</dbReference>
<dbReference type="GO" id="GO:0045022">
    <property type="term" value="P:early endosome to late endosome transport"/>
    <property type="evidence" value="ECO:0007669"/>
    <property type="project" value="TreeGrafter"/>
</dbReference>
<dbReference type="GO" id="GO:0031902">
    <property type="term" value="C:late endosome membrane"/>
    <property type="evidence" value="ECO:0007669"/>
    <property type="project" value="UniProtKB-SubCell"/>
</dbReference>
<keyword evidence="12" id="KW-0472">Membrane</keyword>
<evidence type="ECO:0000256" key="5">
    <source>
        <dbReference type="ARBA" id="ARBA00022448"/>
    </source>
</evidence>
<evidence type="ECO:0000256" key="4">
    <source>
        <dbReference type="ARBA" id="ARBA00004496"/>
    </source>
</evidence>
<accession>A0A8C4DF64</accession>
<gene>
    <name evidence="19" type="primary">LOC127361440</name>
</gene>
<keyword evidence="9" id="KW-0653">Protein transport</keyword>
<evidence type="ECO:0000256" key="9">
    <source>
        <dbReference type="ARBA" id="ARBA00022927"/>
    </source>
</evidence>
<comment type="subunit">
    <text evidence="14">Homooligomer. Interacts with EGFR.</text>
</comment>
<dbReference type="Proteomes" id="UP000694389">
    <property type="component" value="Unassembled WGS sequence"/>
</dbReference>
<keyword evidence="6" id="KW-0963">Cytoplasm</keyword>
<feature type="coiled-coil region" evidence="16">
    <location>
        <begin position="235"/>
        <end position="276"/>
    </location>
</feature>
<evidence type="ECO:0000256" key="16">
    <source>
        <dbReference type="SAM" id="Coils"/>
    </source>
</evidence>
<dbReference type="FunFam" id="3.30.1520.10:FF:000011">
    <property type="entry name" value="Putative sorting nexin-16"/>
    <property type="match status" value="1"/>
</dbReference>
<reference evidence="19" key="2">
    <citation type="submission" date="2025-09" db="UniProtKB">
        <authorList>
            <consortium name="Ensembl"/>
        </authorList>
    </citation>
    <scope>IDENTIFICATION</scope>
</reference>
<evidence type="ECO:0000256" key="8">
    <source>
        <dbReference type="ARBA" id="ARBA00022753"/>
    </source>
</evidence>
<evidence type="ECO:0000256" key="1">
    <source>
        <dbReference type="ARBA" id="ARBA00004146"/>
    </source>
</evidence>
<evidence type="ECO:0000256" key="10">
    <source>
        <dbReference type="ARBA" id="ARBA00023054"/>
    </source>
</evidence>
<keyword evidence="11" id="KW-0446">Lipid-binding</keyword>
<evidence type="ECO:0000256" key="3">
    <source>
        <dbReference type="ARBA" id="ARBA00004492"/>
    </source>
</evidence>
<keyword evidence="13" id="KW-0458">Lysosome</keyword>
<dbReference type="PANTHER" id="PTHR22999">
    <property type="entry name" value="PX SERINE/THREONINE KINASE PXK"/>
    <property type="match status" value="1"/>
</dbReference>
<dbReference type="InterPro" id="IPR001683">
    <property type="entry name" value="PX_dom"/>
</dbReference>
<dbReference type="SUPFAM" id="SSF64268">
    <property type="entry name" value="PX domain"/>
    <property type="match status" value="1"/>
</dbReference>
<keyword evidence="8" id="KW-0967">Endosome</keyword>
<dbReference type="RefSeq" id="XP_051252394.1">
    <property type="nucleotide sequence ID" value="XM_051396434.1"/>
</dbReference>
<evidence type="ECO:0000256" key="12">
    <source>
        <dbReference type="ARBA" id="ARBA00023136"/>
    </source>
</evidence>
<evidence type="ECO:0000256" key="2">
    <source>
        <dbReference type="ARBA" id="ARBA00004371"/>
    </source>
</evidence>
<keyword evidence="20" id="KW-1185">Reference proteome</keyword>
<dbReference type="Ensembl" id="ENSDLAT00005001940.2">
    <property type="protein sequence ID" value="ENSDLAP00005001861.2"/>
    <property type="gene ID" value="ENSDLAG00005000865.2"/>
</dbReference>
<dbReference type="GO" id="GO:0035091">
    <property type="term" value="F:phosphatidylinositol binding"/>
    <property type="evidence" value="ECO:0007669"/>
    <property type="project" value="InterPro"/>
</dbReference>
<protein>
    <recommendedName>
        <fullName evidence="15">Sorting nexin-16</fullName>
    </recommendedName>
</protein>
<evidence type="ECO:0000256" key="7">
    <source>
        <dbReference type="ARBA" id="ARBA00022553"/>
    </source>
</evidence>
<evidence type="ECO:0000259" key="18">
    <source>
        <dbReference type="PROSITE" id="PS50195"/>
    </source>
</evidence>
<dbReference type="InterPro" id="IPR036871">
    <property type="entry name" value="PX_dom_sf"/>
</dbReference>
<keyword evidence="7" id="KW-0597">Phosphoprotein</keyword>
<dbReference type="GO" id="GO:0005764">
    <property type="term" value="C:lysosome"/>
    <property type="evidence" value="ECO:0007669"/>
    <property type="project" value="UniProtKB-SubCell"/>
</dbReference>